<dbReference type="SMART" id="SM00448">
    <property type="entry name" value="REC"/>
    <property type="match status" value="1"/>
</dbReference>
<dbReference type="GO" id="GO:0005737">
    <property type="term" value="C:cytoplasm"/>
    <property type="evidence" value="ECO:0007669"/>
    <property type="project" value="UniProtKB-SubCell"/>
</dbReference>
<dbReference type="InterPro" id="IPR025943">
    <property type="entry name" value="Sigma_54_int_dom_ATP-bd_2"/>
</dbReference>
<dbReference type="SMART" id="SM00382">
    <property type="entry name" value="AAA"/>
    <property type="match status" value="1"/>
</dbReference>
<keyword evidence="4" id="KW-0547">Nucleotide-binding</keyword>
<evidence type="ECO:0000313" key="16">
    <source>
        <dbReference type="Proteomes" id="UP000028725"/>
    </source>
</evidence>
<comment type="caution">
    <text evidence="15">The sequence shown here is derived from an EMBL/GenBank/DDBJ whole genome shotgun (WGS) entry which is preliminary data.</text>
</comment>
<evidence type="ECO:0000256" key="10">
    <source>
        <dbReference type="ARBA" id="ARBA00023163"/>
    </source>
</evidence>
<dbReference type="SUPFAM" id="SSF52172">
    <property type="entry name" value="CheY-like"/>
    <property type="match status" value="1"/>
</dbReference>
<dbReference type="Gene3D" id="1.10.10.60">
    <property type="entry name" value="Homeodomain-like"/>
    <property type="match status" value="1"/>
</dbReference>
<name>A0A085WRK1_9BACT</name>
<dbReference type="PANTHER" id="PTHR32071:SF113">
    <property type="entry name" value="ALGINATE BIOSYNTHESIS TRANSCRIPTIONAL REGULATORY PROTEIN ALGB"/>
    <property type="match status" value="1"/>
</dbReference>
<evidence type="ECO:0000256" key="3">
    <source>
        <dbReference type="ARBA" id="ARBA00022553"/>
    </source>
</evidence>
<dbReference type="FunFam" id="1.10.8.60:FF:000014">
    <property type="entry name" value="DNA-binding transcriptional regulator NtrC"/>
    <property type="match status" value="1"/>
</dbReference>
<dbReference type="CDD" id="cd00009">
    <property type="entry name" value="AAA"/>
    <property type="match status" value="1"/>
</dbReference>
<dbReference type="Gene3D" id="3.40.50.2300">
    <property type="match status" value="1"/>
</dbReference>
<sequence>MSSVAKVLVLDDEANLRKVLAAMLRREGYDVTVAADGEQGLAEFQKNGADIVVTDLVMPKVGGMEVLSAIKAANPDVPVIIITAHGTVDSAVEAIKAGAFDYITKPFDQPELNAVIAKAAKAHESNRRSVRPDSKARAAIIGESPQIQDVYKIIDKVADTPSTVLITGESGTGKELIATALHGASSRRDKPFIKINCAAIPHDLIESELFGHERGAFTGAVTSKPGRFELADGGTLFLDEIGEIPVEMQVKLLRALQESEFERVGGIKTTRVDVRLVAATNKDLQAEIEAGRFRKDLYYRLAVVPIGLPALRERRSDIPMLAKYFVEKYNRRLNKKIEGIADDAMVLLQAYNWPGNIRELENLIERVLLFADGPLITAKDLPEPVRQGGGAQANSLASSSVVEAPTGETGLKDIIRMKAAELEKDLITKALEETGGNVTRAAKLLQISRKSLQTKMKEFGLRDIAPEGKEEGKDEGSGKDESSDE</sequence>
<evidence type="ECO:0000259" key="14">
    <source>
        <dbReference type="PROSITE" id="PS50110"/>
    </source>
</evidence>
<evidence type="ECO:0000313" key="15">
    <source>
        <dbReference type="EMBL" id="KFE70314.1"/>
    </source>
</evidence>
<dbReference type="Gene3D" id="3.40.50.300">
    <property type="entry name" value="P-loop containing nucleotide triphosphate hydrolases"/>
    <property type="match status" value="1"/>
</dbReference>
<evidence type="ECO:0000256" key="2">
    <source>
        <dbReference type="ARBA" id="ARBA00022490"/>
    </source>
</evidence>
<keyword evidence="6" id="KW-0902">Two-component regulatory system</keyword>
<dbReference type="PROSITE" id="PS00676">
    <property type="entry name" value="SIGMA54_INTERACT_2"/>
    <property type="match status" value="1"/>
</dbReference>
<keyword evidence="10" id="KW-0804">Transcription</keyword>
<accession>A0A085WRK1</accession>
<dbReference type="InterPro" id="IPR002078">
    <property type="entry name" value="Sigma_54_int"/>
</dbReference>
<dbReference type="AlphaFoldDB" id="A0A085WRK1"/>
<dbReference type="InterPro" id="IPR025944">
    <property type="entry name" value="Sigma_54_int_dom_CS"/>
</dbReference>
<dbReference type="GO" id="GO:0005524">
    <property type="term" value="F:ATP binding"/>
    <property type="evidence" value="ECO:0007669"/>
    <property type="project" value="UniProtKB-KW"/>
</dbReference>
<dbReference type="PROSITE" id="PS00688">
    <property type="entry name" value="SIGMA54_INTERACT_3"/>
    <property type="match status" value="1"/>
</dbReference>
<dbReference type="PROSITE" id="PS00675">
    <property type="entry name" value="SIGMA54_INTERACT_1"/>
    <property type="match status" value="1"/>
</dbReference>
<dbReference type="Pfam" id="PF00072">
    <property type="entry name" value="Response_reg"/>
    <property type="match status" value="1"/>
</dbReference>
<dbReference type="InterPro" id="IPR001789">
    <property type="entry name" value="Sig_transdc_resp-reg_receiver"/>
</dbReference>
<dbReference type="Gene3D" id="1.10.8.60">
    <property type="match status" value="1"/>
</dbReference>
<proteinExistence type="predicted"/>
<dbReference type="PROSITE" id="PS50110">
    <property type="entry name" value="RESPONSE_REGULATORY"/>
    <property type="match status" value="1"/>
</dbReference>
<dbReference type="InterPro" id="IPR058031">
    <property type="entry name" value="AAA_lid_NorR"/>
</dbReference>
<dbReference type="InterPro" id="IPR009057">
    <property type="entry name" value="Homeodomain-like_sf"/>
</dbReference>
<evidence type="ECO:0000256" key="7">
    <source>
        <dbReference type="ARBA" id="ARBA00023015"/>
    </source>
</evidence>
<dbReference type="SUPFAM" id="SSF46689">
    <property type="entry name" value="Homeodomain-like"/>
    <property type="match status" value="1"/>
</dbReference>
<keyword evidence="16" id="KW-1185">Reference proteome</keyword>
<protein>
    <submittedName>
        <fullName evidence="15">Response regulator of zinc sigma-54-dependent two-component system</fullName>
    </submittedName>
</protein>
<dbReference type="STRING" id="394096.DB31_5356"/>
<dbReference type="PRINTS" id="PR01590">
    <property type="entry name" value="HTHFIS"/>
</dbReference>
<dbReference type="SUPFAM" id="SSF52540">
    <property type="entry name" value="P-loop containing nucleoside triphosphate hydrolases"/>
    <property type="match status" value="1"/>
</dbReference>
<keyword evidence="3 11" id="KW-0597">Phosphoprotein</keyword>
<dbReference type="Pfam" id="PF25601">
    <property type="entry name" value="AAA_lid_14"/>
    <property type="match status" value="1"/>
</dbReference>
<evidence type="ECO:0000256" key="6">
    <source>
        <dbReference type="ARBA" id="ARBA00023012"/>
    </source>
</evidence>
<dbReference type="FunFam" id="3.40.50.300:FF:000006">
    <property type="entry name" value="DNA-binding transcriptional regulator NtrC"/>
    <property type="match status" value="1"/>
</dbReference>
<dbReference type="InterPro" id="IPR025662">
    <property type="entry name" value="Sigma_54_int_dom_ATP-bd_1"/>
</dbReference>
<dbReference type="GO" id="GO:0000160">
    <property type="term" value="P:phosphorelay signal transduction system"/>
    <property type="evidence" value="ECO:0007669"/>
    <property type="project" value="UniProtKB-KW"/>
</dbReference>
<dbReference type="InterPro" id="IPR027417">
    <property type="entry name" value="P-loop_NTPase"/>
</dbReference>
<keyword evidence="2" id="KW-0963">Cytoplasm</keyword>
<evidence type="ECO:0000256" key="5">
    <source>
        <dbReference type="ARBA" id="ARBA00022840"/>
    </source>
</evidence>
<keyword evidence="9" id="KW-0010">Activator</keyword>
<evidence type="ECO:0000256" key="8">
    <source>
        <dbReference type="ARBA" id="ARBA00023125"/>
    </source>
</evidence>
<keyword evidence="7" id="KW-0805">Transcription regulation</keyword>
<evidence type="ECO:0000256" key="11">
    <source>
        <dbReference type="PROSITE-ProRule" id="PRU00169"/>
    </source>
</evidence>
<evidence type="ECO:0000259" key="13">
    <source>
        <dbReference type="PROSITE" id="PS50045"/>
    </source>
</evidence>
<dbReference type="GO" id="GO:0006355">
    <property type="term" value="P:regulation of DNA-templated transcription"/>
    <property type="evidence" value="ECO:0007669"/>
    <property type="project" value="InterPro"/>
</dbReference>
<dbReference type="PROSITE" id="PS50045">
    <property type="entry name" value="SIGMA54_INTERACT_4"/>
    <property type="match status" value="1"/>
</dbReference>
<dbReference type="InterPro" id="IPR011006">
    <property type="entry name" value="CheY-like_superfamily"/>
</dbReference>
<evidence type="ECO:0000256" key="9">
    <source>
        <dbReference type="ARBA" id="ARBA00023159"/>
    </source>
</evidence>
<organism evidence="15 16">
    <name type="scientific">Hyalangium minutum</name>
    <dbReference type="NCBI Taxonomy" id="394096"/>
    <lineage>
        <taxon>Bacteria</taxon>
        <taxon>Pseudomonadati</taxon>
        <taxon>Myxococcota</taxon>
        <taxon>Myxococcia</taxon>
        <taxon>Myxococcales</taxon>
        <taxon>Cystobacterineae</taxon>
        <taxon>Archangiaceae</taxon>
        <taxon>Hyalangium</taxon>
    </lineage>
</organism>
<keyword evidence="8" id="KW-0238">DNA-binding</keyword>
<comment type="subcellular location">
    <subcellularLocation>
        <location evidence="1">Cytoplasm</location>
    </subcellularLocation>
</comment>
<gene>
    <name evidence="15" type="ORF">DB31_5356</name>
</gene>
<dbReference type="EMBL" id="JMCB01000003">
    <property type="protein sequence ID" value="KFE70314.1"/>
    <property type="molecule type" value="Genomic_DNA"/>
</dbReference>
<evidence type="ECO:0000256" key="1">
    <source>
        <dbReference type="ARBA" id="ARBA00004496"/>
    </source>
</evidence>
<feature type="region of interest" description="Disordered" evidence="12">
    <location>
        <begin position="458"/>
        <end position="485"/>
    </location>
</feature>
<dbReference type="FunFam" id="3.40.50.2300:FF:000018">
    <property type="entry name" value="DNA-binding transcriptional regulator NtrC"/>
    <property type="match status" value="1"/>
</dbReference>
<dbReference type="Pfam" id="PF02954">
    <property type="entry name" value="HTH_8"/>
    <property type="match status" value="1"/>
</dbReference>
<evidence type="ECO:0000256" key="4">
    <source>
        <dbReference type="ARBA" id="ARBA00022741"/>
    </source>
</evidence>
<keyword evidence="5" id="KW-0067">ATP-binding</keyword>
<dbReference type="GO" id="GO:0043565">
    <property type="term" value="F:sequence-specific DNA binding"/>
    <property type="evidence" value="ECO:0007669"/>
    <property type="project" value="InterPro"/>
</dbReference>
<evidence type="ECO:0000256" key="12">
    <source>
        <dbReference type="SAM" id="MobiDB-lite"/>
    </source>
</evidence>
<feature type="domain" description="Response regulatory" evidence="14">
    <location>
        <begin position="6"/>
        <end position="120"/>
    </location>
</feature>
<dbReference type="InterPro" id="IPR003593">
    <property type="entry name" value="AAA+_ATPase"/>
</dbReference>
<dbReference type="Pfam" id="PF00158">
    <property type="entry name" value="Sigma54_activat"/>
    <property type="match status" value="1"/>
</dbReference>
<feature type="modified residue" description="4-aspartylphosphate" evidence="11">
    <location>
        <position position="55"/>
    </location>
</feature>
<dbReference type="InterPro" id="IPR002197">
    <property type="entry name" value="HTH_Fis"/>
</dbReference>
<feature type="domain" description="Sigma-54 factor interaction" evidence="13">
    <location>
        <begin position="140"/>
        <end position="369"/>
    </location>
</feature>
<reference evidence="15 16" key="1">
    <citation type="submission" date="2014-04" db="EMBL/GenBank/DDBJ databases">
        <title>Genome assembly of Hyalangium minutum DSM 14724.</title>
        <authorList>
            <person name="Sharma G."/>
            <person name="Subramanian S."/>
        </authorList>
    </citation>
    <scope>NUCLEOTIDE SEQUENCE [LARGE SCALE GENOMIC DNA]</scope>
    <source>
        <strain evidence="15 16">DSM 14724</strain>
    </source>
</reference>
<dbReference type="PANTHER" id="PTHR32071">
    <property type="entry name" value="TRANSCRIPTIONAL REGULATORY PROTEIN"/>
    <property type="match status" value="1"/>
</dbReference>
<dbReference type="Proteomes" id="UP000028725">
    <property type="component" value="Unassembled WGS sequence"/>
</dbReference>